<dbReference type="InterPro" id="IPR037523">
    <property type="entry name" value="VOC_core"/>
</dbReference>
<evidence type="ECO:0000313" key="3">
    <source>
        <dbReference type="Proteomes" id="UP000631535"/>
    </source>
</evidence>
<dbReference type="CDD" id="cd06587">
    <property type="entry name" value="VOC"/>
    <property type="match status" value="1"/>
</dbReference>
<dbReference type="Pfam" id="PF18029">
    <property type="entry name" value="Glyoxalase_6"/>
    <property type="match status" value="1"/>
</dbReference>
<name>A0ABQ2MG17_9ACTN</name>
<dbReference type="SUPFAM" id="SSF54593">
    <property type="entry name" value="Glyoxalase/Bleomycin resistance protein/Dihydroxybiphenyl dioxygenase"/>
    <property type="match status" value="1"/>
</dbReference>
<dbReference type="InterPro" id="IPR041581">
    <property type="entry name" value="Glyoxalase_6"/>
</dbReference>
<sequence>MAAQGSPLGAGILLGSTDRDRLVAWYRSALEPLGARWEEHLLAVGDGTYIGFDGRDDLAGRSAEPGRHMINFTVHDIRTVERHLNSLGVRWVRPVEATDDGFWSTVEDPDGNYVQFIELRDGQG</sequence>
<keyword evidence="3" id="KW-1185">Reference proteome</keyword>
<evidence type="ECO:0000259" key="1">
    <source>
        <dbReference type="PROSITE" id="PS51819"/>
    </source>
</evidence>
<protein>
    <recommendedName>
        <fullName evidence="1">VOC domain-containing protein</fullName>
    </recommendedName>
</protein>
<feature type="domain" description="VOC" evidence="1">
    <location>
        <begin position="6"/>
        <end position="119"/>
    </location>
</feature>
<dbReference type="InterPro" id="IPR029068">
    <property type="entry name" value="Glyas_Bleomycin-R_OHBP_Dase"/>
</dbReference>
<accession>A0ABQ2MG17</accession>
<reference evidence="3" key="1">
    <citation type="journal article" date="2019" name="Int. J. Syst. Evol. Microbiol.">
        <title>The Global Catalogue of Microorganisms (GCM) 10K type strain sequencing project: providing services to taxonomists for standard genome sequencing and annotation.</title>
        <authorList>
            <consortium name="The Broad Institute Genomics Platform"/>
            <consortium name="The Broad Institute Genome Sequencing Center for Infectious Disease"/>
            <person name="Wu L."/>
            <person name="Ma J."/>
        </authorList>
    </citation>
    <scope>NUCLEOTIDE SEQUENCE [LARGE SCALE GENOMIC DNA]</scope>
    <source>
        <strain evidence="3">CGMCC 4.7178</strain>
    </source>
</reference>
<proteinExistence type="predicted"/>
<dbReference type="Gene3D" id="3.10.180.10">
    <property type="entry name" value="2,3-Dihydroxybiphenyl 1,2-Dioxygenase, domain 1"/>
    <property type="match status" value="1"/>
</dbReference>
<comment type="caution">
    <text evidence="2">The sequence shown here is derived from an EMBL/GenBank/DDBJ whole genome shotgun (WGS) entry which is preliminary data.</text>
</comment>
<gene>
    <name evidence="2" type="ORF">GCM10012287_31740</name>
</gene>
<dbReference type="EMBL" id="BMMP01000009">
    <property type="protein sequence ID" value="GGO50905.1"/>
    <property type="molecule type" value="Genomic_DNA"/>
</dbReference>
<dbReference type="RefSeq" id="WP_189037775.1">
    <property type="nucleotide sequence ID" value="NZ_BMMP01000009.1"/>
</dbReference>
<dbReference type="Proteomes" id="UP000631535">
    <property type="component" value="Unassembled WGS sequence"/>
</dbReference>
<dbReference type="PROSITE" id="PS51819">
    <property type="entry name" value="VOC"/>
    <property type="match status" value="1"/>
</dbReference>
<evidence type="ECO:0000313" key="2">
    <source>
        <dbReference type="EMBL" id="GGO50905.1"/>
    </source>
</evidence>
<organism evidence="2 3">
    <name type="scientific">Streptomyces daqingensis</name>
    <dbReference type="NCBI Taxonomy" id="1472640"/>
    <lineage>
        <taxon>Bacteria</taxon>
        <taxon>Bacillati</taxon>
        <taxon>Actinomycetota</taxon>
        <taxon>Actinomycetes</taxon>
        <taxon>Kitasatosporales</taxon>
        <taxon>Streptomycetaceae</taxon>
        <taxon>Streptomyces</taxon>
    </lineage>
</organism>